<dbReference type="InterPro" id="IPR019384">
    <property type="entry name" value="FHIP"/>
</dbReference>
<dbReference type="InterPro" id="IPR032675">
    <property type="entry name" value="LRR_dom_sf"/>
</dbReference>
<accession>A0A0K3C9R3</accession>
<dbReference type="Proteomes" id="UP000199069">
    <property type="component" value="Unassembled WGS sequence"/>
</dbReference>
<dbReference type="InterPro" id="IPR045669">
    <property type="entry name" value="FHIP_C"/>
</dbReference>
<feature type="coiled-coil region" evidence="2">
    <location>
        <begin position="2159"/>
        <end position="2211"/>
    </location>
</feature>
<dbReference type="Pfam" id="PF12937">
    <property type="entry name" value="F-box-like"/>
    <property type="match status" value="1"/>
</dbReference>
<feature type="compositionally biased region" description="Low complexity" evidence="3">
    <location>
        <begin position="2285"/>
        <end position="2299"/>
    </location>
</feature>
<feature type="compositionally biased region" description="Low complexity" evidence="3">
    <location>
        <begin position="1067"/>
        <end position="1077"/>
    </location>
</feature>
<feature type="domain" description="F-box" evidence="4">
    <location>
        <begin position="1337"/>
        <end position="1384"/>
    </location>
</feature>
<dbReference type="SMART" id="SM00367">
    <property type="entry name" value="LRR_CC"/>
    <property type="match status" value="2"/>
</dbReference>
<feature type="region of interest" description="Disordered" evidence="3">
    <location>
        <begin position="2256"/>
        <end position="2418"/>
    </location>
</feature>
<evidence type="ECO:0000313" key="5">
    <source>
        <dbReference type="EMBL" id="CTR05382.1"/>
    </source>
</evidence>
<sequence length="2418" mass="260752">MWSKVAKLASPAPRKTAPPRTPLTAEEVFHQLSNLSKDPSATTSPDGSRDEADRLLDALLRRLKAEEAEGNVSSRVGPSLEVILRDNPLVQLVELVKGDESSGVREALLRWYGRTATELDEAWLTHAAVNKPLVALLRHYVETQEVLAPEEEVLVVEAMSSIAERIRTKPELLAIFFRDKPSTSRRPDLSARINAAMSRSVVGSLPDPPSSPTLSQSAMSDVSRPFSASNTSTMSPRRRAEHDFVLFSSLLRFIHREGQLGDIARSGILTLVDIALSLSAPYSASFTPLSSSAATLIPPVAAREAVLSFAEYLLDSDFAEVLGAGLGALYGNLPGKLVVQSADANQADATEGVPSTNGGMVLGGMGALHDEENAEDVRRRKEEEEARLRAAGYGLSGSTEFREALDNFLKLVEFTQDVLRLCDSIAASTSENMDDGEDVRQQRLIVNALTLAILDSIRKLFLESVLYPSVLECSEADGSAVAVLSYIDSILGAVDEGSKLEATILAFLFGEDDSRPLETISPNLRVADPSPSLLLPRKANVKRRKSSALLLVERSTKPSSDYFTSDGRCTLRDLLTAHIDSPSPSTSSAALKLFQTLLTKHDRWSVALLDPVLDASATSFPVTLRQHAATPAAADDVEADESTVSRPTAASPDDESDEEDFVYPTSSPITPTVAGRESVFDKTPAALRSVLRSTCPATPSASLHRDTLDTLLSLIGNIDPSYRKMRSAGGGSEITTTGFANYLRDAEASLAGDAGFRRGLMASMDEVREASHALERLLWDRRRTGLFGASRSLTGQECANAKTGYRHKLRPSTKLVALLLDSFSAFFSHPPDVNLALTAVLAALALSPYRALEGWLLPVVKPSSHALSSDQLLYRGGRLGELSRSDDGDDRSVDHELEERSRRDALFAPLSPSPNIFTEDAPASATRAALATADCLLAILDALAKSIEQYRSTIPQFDDYLSQRRQGLFFADNLADALESGNLGAAAVEESAFVPPPSDLPSSLPTTAPKKSPGLGFGAFFSPRRPAHKRSPSSPNAFATPTRPSQLRRSTSEESLVGPRTPPSRPPAARVSASVRADGQQGTASPFAAHYRETGAITVKPVVVATPARTQQSRLALSTSDGDEYDERDSNGPADSPTKHLSGRSPVASASQGPSSSSATSTSPSAPRSSAKDAAIKPVSLSAILDNVIVLEEFVKEIAAIVYVRRAIGIDALDGESARVAGLPLVPATASHQLATRSQPAHASDGCGASLGMAEVRSEWYGPAAQGSDGEAGTRASEKGGVPQDALPPSPPMTDQAATSGEGSPKTPMVDQTPKDTSPRSPGVESEHSGSSASSTKQALSPLPAEVFLNVLTFLQPDDLARMTRVSSAWRTVINNEPRLWSTLSVALDDDNDMQKASYTCLRACGKNGGRSGAGGIRSLVVRLRYIEVQHGLCGDIISHEMVKLRLRDLFKAVAWASAALPDFILGGRVLSLFPSVSSLDVKVRMNGRPHQRVPVGEWTWQPRRSVQPVQALPSLDAIHWRNLVVLDLVMPRLPALRTLELTSIRWVGRSFFMLLRIARRTLETIHFTDLVIEEPGDPFEDWGDFVDVRDPEFIDDPVPPLHDHTADVVPAPIRFPALRHLSIKGQTPPLFAPPPSSEVDFDLDVEHFPTPLFIMPALESCELVETSFDDDLEYVSEISQLAALGANAPQVKQLILNSIIIDDLAVCACLSNMCGALTYLDLSESSISDQAILQLPDLVPKLEILDVRLCTEVSCQGVARVVEVVLTRTDSGWSKIKQVFLDPPTDSWADWQAYYWLDFVGVLGRDEFDFEGDGPAKPPERDHWKKTGKRDPYWQERLAWKEEHETKIKFFAQATAYRAANGSGSGATSTTVTSPFFHHHDAPPHLPQPSILRLPPLPAVFAPPPASSVTNAFTPQQATYAFPARADYQPPPVVVPQSVWRNAILQPHSAQPQPTQRTAEEDGDYSYLDTDGGIDGIDPAVIEAQRAELARLSQRRDNRLVAEAESYNAQRRRQQEAREVVAPPVGDVVELHPALISARNGDELAEDEQVDEVLLDAEDEQQPNPQGFAGDTTEDDEDEEAGTTEWVEAVEVIHRTEKSLALEGSDDVVQTALNPHDSYKTSILSGLSPSVILDIASRALNFYTYQVQQEAAFQALITKNAQERIAVLEAQCNTIMREAHAEINLLKERLAGTEKDLELERRRVHELQETHKANAKAYQKLKTQYDKTKQRSLLNPQTAPLAGDQSFANALASPALSSRQVPGTPRQTFVPAHASNNAGFGIQRSSSRASVSSRVGGSRPAGGQAGWSGSTGQQGRMSTSFGGGGLQQQEQARRPLGEQRTNVQSRGSGGSGGSGGVGGFAKAPHHTHDGEGGMQFLGQQQQQSGGMGGGRSGGGFTGFNRNTGFRPAQPASRANSG</sequence>
<dbReference type="SUPFAM" id="SSF52047">
    <property type="entry name" value="RNI-like"/>
    <property type="match status" value="1"/>
</dbReference>
<dbReference type="Gene3D" id="3.80.10.10">
    <property type="entry name" value="Ribonuclease Inhibitor"/>
    <property type="match status" value="1"/>
</dbReference>
<dbReference type="PANTHER" id="PTHR21705:SF11">
    <property type="entry name" value="FHIP FAMILY PROTEIN CG3558"/>
    <property type="match status" value="1"/>
</dbReference>
<dbReference type="Pfam" id="PF10257">
    <property type="entry name" value="RAI16-like"/>
    <property type="match status" value="1"/>
</dbReference>
<dbReference type="InterPro" id="IPR045668">
    <property type="entry name" value="FHIP_KELAA_motif"/>
</dbReference>
<name>A0A0K3C9R3_RHOTO</name>
<dbReference type="SMART" id="SM00256">
    <property type="entry name" value="FBOX"/>
    <property type="match status" value="1"/>
</dbReference>
<dbReference type="Pfam" id="PF19311">
    <property type="entry name" value="KELAA"/>
    <property type="match status" value="1"/>
</dbReference>
<dbReference type="OMA" id="KTGYRHK"/>
<feature type="compositionally biased region" description="Low complexity" evidence="3">
    <location>
        <begin position="2375"/>
        <end position="2385"/>
    </location>
</feature>
<dbReference type="InterPro" id="IPR006553">
    <property type="entry name" value="Leu-rich_rpt_Cys-con_subtyp"/>
</dbReference>
<dbReference type="Gene3D" id="1.20.1280.50">
    <property type="match status" value="1"/>
</dbReference>
<organism evidence="5 6">
    <name type="scientific">Rhodotorula toruloides</name>
    <name type="common">Yeast</name>
    <name type="synonym">Rhodosporidium toruloides</name>
    <dbReference type="NCBI Taxonomy" id="5286"/>
    <lineage>
        <taxon>Eukaryota</taxon>
        <taxon>Fungi</taxon>
        <taxon>Dikarya</taxon>
        <taxon>Basidiomycota</taxon>
        <taxon>Pucciniomycotina</taxon>
        <taxon>Microbotryomycetes</taxon>
        <taxon>Sporidiobolales</taxon>
        <taxon>Sporidiobolaceae</taxon>
        <taxon>Rhodotorula</taxon>
    </lineage>
</organism>
<feature type="region of interest" description="Disordered" evidence="3">
    <location>
        <begin position="630"/>
        <end position="663"/>
    </location>
</feature>
<feature type="region of interest" description="Disordered" evidence="3">
    <location>
        <begin position="1"/>
        <end position="50"/>
    </location>
</feature>
<feature type="region of interest" description="Disordered" evidence="3">
    <location>
        <begin position="1110"/>
        <end position="1173"/>
    </location>
</feature>
<evidence type="ECO:0000256" key="3">
    <source>
        <dbReference type="SAM" id="MobiDB-lite"/>
    </source>
</evidence>
<feature type="compositionally biased region" description="Gly residues" evidence="3">
    <location>
        <begin position="2348"/>
        <end position="2360"/>
    </location>
</feature>
<dbReference type="SUPFAM" id="SSF81383">
    <property type="entry name" value="F-box domain"/>
    <property type="match status" value="1"/>
</dbReference>
<gene>
    <name evidence="5" type="primary">FGENESH: predicted gene_2.412</name>
    <name evidence="5" type="ORF">BN2166_0012430</name>
</gene>
<dbReference type="EMBL" id="CWKI01000002">
    <property type="protein sequence ID" value="CTR05382.1"/>
    <property type="molecule type" value="Genomic_DNA"/>
</dbReference>
<reference evidence="5 6" key="1">
    <citation type="submission" date="2015-07" db="EMBL/GenBank/DDBJ databases">
        <authorList>
            <person name="Cajimat M.N.B."/>
            <person name="Milazzo M.L."/>
            <person name="Fulhorst C.F."/>
        </authorList>
    </citation>
    <scope>NUCLEOTIDE SEQUENCE [LARGE SCALE GENOMIC DNA]</scope>
    <source>
        <strain evidence="5">Single colony</strain>
    </source>
</reference>
<protein>
    <submittedName>
        <fullName evidence="5">FGENESH: predicted gene_2.412 protein</fullName>
    </submittedName>
</protein>
<dbReference type="InterPro" id="IPR036047">
    <property type="entry name" value="F-box-like_dom_sf"/>
</dbReference>
<dbReference type="CDD" id="cd09917">
    <property type="entry name" value="F-box_SF"/>
    <property type="match status" value="1"/>
</dbReference>
<feature type="region of interest" description="Disordered" evidence="3">
    <location>
        <begin position="2057"/>
        <end position="2081"/>
    </location>
</feature>
<evidence type="ECO:0000256" key="1">
    <source>
        <dbReference type="ARBA" id="ARBA00024336"/>
    </source>
</evidence>
<proteinExistence type="inferred from homology"/>
<comment type="similarity">
    <text evidence="1">Belongs to the FHIP family.</text>
</comment>
<feature type="region of interest" description="Disordered" evidence="3">
    <location>
        <begin position="1014"/>
        <end position="1084"/>
    </location>
</feature>
<dbReference type="Pfam" id="PF19314">
    <property type="entry name" value="DUF5917"/>
    <property type="match status" value="1"/>
</dbReference>
<dbReference type="PROSITE" id="PS50181">
    <property type="entry name" value="FBOX"/>
    <property type="match status" value="1"/>
</dbReference>
<evidence type="ECO:0000259" key="4">
    <source>
        <dbReference type="PROSITE" id="PS50181"/>
    </source>
</evidence>
<dbReference type="STRING" id="5286.A0A0K3C9R3"/>
<feature type="compositionally biased region" description="Gly residues" evidence="3">
    <location>
        <begin position="2386"/>
        <end position="2398"/>
    </location>
</feature>
<evidence type="ECO:0000313" key="6">
    <source>
        <dbReference type="Proteomes" id="UP000199069"/>
    </source>
</evidence>
<feature type="compositionally biased region" description="Low complexity" evidence="3">
    <location>
        <begin position="1145"/>
        <end position="1169"/>
    </location>
</feature>
<dbReference type="PANTHER" id="PTHR21705">
    <property type="entry name" value="RAI16 PROTEIN-RELATED"/>
    <property type="match status" value="1"/>
</dbReference>
<feature type="compositionally biased region" description="Polar residues" evidence="3">
    <location>
        <begin position="1032"/>
        <end position="1049"/>
    </location>
</feature>
<feature type="compositionally biased region" description="Polar residues" evidence="3">
    <location>
        <begin position="2308"/>
        <end position="2321"/>
    </location>
</feature>
<dbReference type="InterPro" id="IPR001810">
    <property type="entry name" value="F-box_dom"/>
</dbReference>
<feature type="compositionally biased region" description="Polar residues" evidence="3">
    <location>
        <begin position="226"/>
        <end position="235"/>
    </location>
</feature>
<feature type="compositionally biased region" description="Acidic residues" evidence="3">
    <location>
        <begin position="652"/>
        <end position="661"/>
    </location>
</feature>
<keyword evidence="6" id="KW-1185">Reference proteome</keyword>
<evidence type="ECO:0000256" key="2">
    <source>
        <dbReference type="SAM" id="Coils"/>
    </source>
</evidence>
<feature type="compositionally biased region" description="Polar residues" evidence="3">
    <location>
        <begin position="31"/>
        <end position="46"/>
    </location>
</feature>
<feature type="compositionally biased region" description="Polar residues" evidence="3">
    <location>
        <begin position="2256"/>
        <end position="2268"/>
    </location>
</feature>
<feature type="compositionally biased region" description="Polar residues" evidence="3">
    <location>
        <begin position="1110"/>
        <end position="1120"/>
    </location>
</feature>
<feature type="region of interest" description="Disordered" evidence="3">
    <location>
        <begin position="1263"/>
        <end position="1338"/>
    </location>
</feature>
<keyword evidence="2" id="KW-0175">Coiled coil</keyword>
<feature type="region of interest" description="Disordered" evidence="3">
    <location>
        <begin position="201"/>
        <end position="235"/>
    </location>
</feature>